<dbReference type="EMBL" id="JACGWJ010000001">
    <property type="protein sequence ID" value="KAL0442200.1"/>
    <property type="molecule type" value="Genomic_DNA"/>
</dbReference>
<evidence type="ECO:0000313" key="2">
    <source>
        <dbReference type="EMBL" id="KAL0442200.1"/>
    </source>
</evidence>
<comment type="caution">
    <text evidence="2">The sequence shown here is derived from an EMBL/GenBank/DDBJ whole genome shotgun (WGS) entry which is preliminary data.</text>
</comment>
<organism evidence="2">
    <name type="scientific">Sesamum radiatum</name>
    <name type="common">Black benniseed</name>
    <dbReference type="NCBI Taxonomy" id="300843"/>
    <lineage>
        <taxon>Eukaryota</taxon>
        <taxon>Viridiplantae</taxon>
        <taxon>Streptophyta</taxon>
        <taxon>Embryophyta</taxon>
        <taxon>Tracheophyta</taxon>
        <taxon>Spermatophyta</taxon>
        <taxon>Magnoliopsida</taxon>
        <taxon>eudicotyledons</taxon>
        <taxon>Gunneridae</taxon>
        <taxon>Pentapetalae</taxon>
        <taxon>asterids</taxon>
        <taxon>lamiids</taxon>
        <taxon>Lamiales</taxon>
        <taxon>Pedaliaceae</taxon>
        <taxon>Sesamum</taxon>
    </lineage>
</organism>
<sequence length="85" mass="9091">MPRSTNLGMDIPRIIVPPNAPPVELSLGLLGTIRQMIALAIHEQLAVLVPTRVTTPPPPRKVTAPKQTNPVPALHRPNVVEGPST</sequence>
<evidence type="ECO:0000256" key="1">
    <source>
        <dbReference type="SAM" id="MobiDB-lite"/>
    </source>
</evidence>
<dbReference type="AlphaFoldDB" id="A0AAW2WQ02"/>
<feature type="region of interest" description="Disordered" evidence="1">
    <location>
        <begin position="52"/>
        <end position="85"/>
    </location>
</feature>
<protein>
    <submittedName>
        <fullName evidence="2">Uncharacterized protein</fullName>
    </submittedName>
</protein>
<proteinExistence type="predicted"/>
<name>A0AAW2WQ02_SESRA</name>
<gene>
    <name evidence="2" type="ORF">Sradi_0158900</name>
</gene>
<accession>A0AAW2WQ02</accession>
<reference evidence="2" key="1">
    <citation type="submission" date="2020-06" db="EMBL/GenBank/DDBJ databases">
        <authorList>
            <person name="Li T."/>
            <person name="Hu X."/>
            <person name="Zhang T."/>
            <person name="Song X."/>
            <person name="Zhang H."/>
            <person name="Dai N."/>
            <person name="Sheng W."/>
            <person name="Hou X."/>
            <person name="Wei L."/>
        </authorList>
    </citation>
    <scope>NUCLEOTIDE SEQUENCE</scope>
    <source>
        <strain evidence="2">G02</strain>
        <tissue evidence="2">Leaf</tissue>
    </source>
</reference>
<reference evidence="2" key="2">
    <citation type="journal article" date="2024" name="Plant">
        <title>Genomic evolution and insights into agronomic trait innovations of Sesamum species.</title>
        <authorList>
            <person name="Miao H."/>
            <person name="Wang L."/>
            <person name="Qu L."/>
            <person name="Liu H."/>
            <person name="Sun Y."/>
            <person name="Le M."/>
            <person name="Wang Q."/>
            <person name="Wei S."/>
            <person name="Zheng Y."/>
            <person name="Lin W."/>
            <person name="Duan Y."/>
            <person name="Cao H."/>
            <person name="Xiong S."/>
            <person name="Wang X."/>
            <person name="Wei L."/>
            <person name="Li C."/>
            <person name="Ma Q."/>
            <person name="Ju M."/>
            <person name="Zhao R."/>
            <person name="Li G."/>
            <person name="Mu C."/>
            <person name="Tian Q."/>
            <person name="Mei H."/>
            <person name="Zhang T."/>
            <person name="Gao T."/>
            <person name="Zhang H."/>
        </authorList>
    </citation>
    <scope>NUCLEOTIDE SEQUENCE</scope>
    <source>
        <strain evidence="2">G02</strain>
    </source>
</reference>